<gene>
    <name evidence="1" type="ORF">RZS28_15225</name>
</gene>
<organism evidence="1 2">
    <name type="scientific">Methylocapsa polymorpha</name>
    <dbReference type="NCBI Taxonomy" id="3080828"/>
    <lineage>
        <taxon>Bacteria</taxon>
        <taxon>Pseudomonadati</taxon>
        <taxon>Pseudomonadota</taxon>
        <taxon>Alphaproteobacteria</taxon>
        <taxon>Hyphomicrobiales</taxon>
        <taxon>Beijerinckiaceae</taxon>
        <taxon>Methylocapsa</taxon>
    </lineage>
</organism>
<evidence type="ECO:0000313" key="1">
    <source>
        <dbReference type="EMBL" id="WOJ89142.1"/>
    </source>
</evidence>
<sequence length="165" mass="19193">MTNIRRLGELHVQTARTKAFRVFAFAGAVFPGEWSNLYIEAITQDLLEFAFHARRVNQICDLDTKKFSSIKVLPVVISENDPGNWVENYDWALNRLMHAREFEFGNCHSDHRILFPNAESNLIPLYVKVATDQRSMETISLFGLVNCFLCVVIPEVRRRFPNWLF</sequence>
<protein>
    <submittedName>
        <fullName evidence="1">Uncharacterized protein</fullName>
    </submittedName>
</protein>
<keyword evidence="2" id="KW-1185">Reference proteome</keyword>
<accession>A0ABZ0HPC3</accession>
<dbReference type="Proteomes" id="UP001626536">
    <property type="component" value="Chromosome"/>
</dbReference>
<evidence type="ECO:0000313" key="2">
    <source>
        <dbReference type="Proteomes" id="UP001626536"/>
    </source>
</evidence>
<reference evidence="1 2" key="1">
    <citation type="submission" date="2023-10" db="EMBL/GenBank/DDBJ databases">
        <title>Novel methanotroph of the genus Methylocapsa from a subarctic wetland.</title>
        <authorList>
            <person name="Belova S.E."/>
            <person name="Oshkin I.Y."/>
            <person name="Miroshnikov K."/>
            <person name="Dedysh S.N."/>
        </authorList>
    </citation>
    <scope>NUCLEOTIDE SEQUENCE [LARGE SCALE GENOMIC DNA]</scope>
    <source>
        <strain evidence="1 2">RX1</strain>
    </source>
</reference>
<name>A0ABZ0HPC3_9HYPH</name>
<dbReference type="EMBL" id="CP136862">
    <property type="protein sequence ID" value="WOJ89142.1"/>
    <property type="molecule type" value="Genomic_DNA"/>
</dbReference>
<dbReference type="RefSeq" id="WP_407338585.1">
    <property type="nucleotide sequence ID" value="NZ_CP136862.1"/>
</dbReference>
<proteinExistence type="predicted"/>